<proteinExistence type="inferred from homology"/>
<dbReference type="NCBIfam" id="TIGR00322">
    <property type="entry name" value="diphth2_R"/>
    <property type="match status" value="1"/>
</dbReference>
<comment type="function">
    <text evidence="7">Required for the first step of diphthamide biosynthesis, a post-translational modification of histidine which occurs in elongation factor 2. DPH1 and DPH2 transfer a 3-amino-3-carboxypropyl (ACP) group from S-adenosyl-L-methionine (SAM) to a histidine residue, the reaction is assisted by a reduction system comprising DPH3 and a NADH-dependent reductase. Facilitates the reduction of the catalytic iron-sulfur cluster found in the DPH1 subunit.</text>
</comment>
<evidence type="ECO:0000256" key="6">
    <source>
        <dbReference type="ARBA" id="ARBA00023014"/>
    </source>
</evidence>
<dbReference type="NCBIfam" id="TIGR00272">
    <property type="entry name" value="DPH2"/>
    <property type="match status" value="1"/>
</dbReference>
<dbReference type="SFLD" id="SFLDG01121">
    <property type="entry name" value="Diphthamide_biosynthesis"/>
    <property type="match status" value="1"/>
</dbReference>
<dbReference type="InterPro" id="IPR010014">
    <property type="entry name" value="DHP2"/>
</dbReference>
<organism evidence="9 10">
    <name type="scientific">Golovinomyces cichoracearum</name>
    <dbReference type="NCBI Taxonomy" id="62708"/>
    <lineage>
        <taxon>Eukaryota</taxon>
        <taxon>Fungi</taxon>
        <taxon>Dikarya</taxon>
        <taxon>Ascomycota</taxon>
        <taxon>Pezizomycotina</taxon>
        <taxon>Leotiomycetes</taxon>
        <taxon>Erysiphales</taxon>
        <taxon>Erysiphaceae</taxon>
        <taxon>Golovinomyces</taxon>
    </lineage>
</organism>
<dbReference type="GO" id="GO:0005737">
    <property type="term" value="C:cytoplasm"/>
    <property type="evidence" value="ECO:0007669"/>
    <property type="project" value="UniProtKB-SubCell"/>
</dbReference>
<evidence type="ECO:0000313" key="9">
    <source>
        <dbReference type="EMBL" id="RKF83714.1"/>
    </source>
</evidence>
<dbReference type="Pfam" id="PF01866">
    <property type="entry name" value="Diphthamide_syn"/>
    <property type="match status" value="1"/>
</dbReference>
<comment type="pathway">
    <text evidence="2 7">Protein modification; peptidyl-diphthamide biosynthesis.</text>
</comment>
<dbReference type="GO" id="GO:0090560">
    <property type="term" value="F:2-(3-amino-3-carboxypropyl)histidine synthase activity"/>
    <property type="evidence" value="ECO:0007669"/>
    <property type="project" value="InterPro"/>
</dbReference>
<dbReference type="Gene3D" id="3.40.50.11840">
    <property type="entry name" value="Diphthamide synthesis DPH1/DPH2 domain 1"/>
    <property type="match status" value="1"/>
</dbReference>
<protein>
    <recommendedName>
        <fullName evidence="7">2-(3-amino-3-carboxypropyl)histidine synthase subunit 2</fullName>
    </recommendedName>
</protein>
<dbReference type="InterPro" id="IPR042265">
    <property type="entry name" value="DPH1/DPH2_3"/>
</dbReference>
<comment type="caution">
    <text evidence="9">The sequence shown here is derived from an EMBL/GenBank/DDBJ whole genome shotgun (WGS) entry which is preliminary data.</text>
</comment>
<feature type="region of interest" description="Disordered" evidence="8">
    <location>
        <begin position="586"/>
        <end position="639"/>
    </location>
</feature>
<keyword evidence="6 7" id="KW-0411">Iron-sulfur</keyword>
<sequence>MTNAIDKDPILEDVTLEFSNSFSLNKAPILSTPEHHDFGDPKFRHDLPSDVKTKKRKTKEYIWHKYEINRTAKELLAGGWKTVAMQFSDDMLEDVWAVVKELEVAVGQIESIGENPNVEKSCASKVSSDILRNTEFKTCLPVQNTKNVEGLNESGENIQKSISTEYDNTGVQMNIAPDDGLLSEKEKEKENGTILRPRFTKLGDGGLESDFNTGNEATIVIPKPMFRDLGDGGLETDITNLVISSSTAPPTEKKSSTDNPIKFFVLADTSYGSCCIDEIAAQHCDAQVIIHYGRSCLSPTTRLPIIYVFTTTSLDINSIIQSFEKNFDKKNTPVILMADIMFHNHIKTIQKGLEDRGYTDIIAPEVVHDPASRIPNREIASEIALEEYSLFHVSEPPPALILTLNSRVKDMCIYSTSLGSSPCQNIRSTTRNLIRRRYALLNSLNNCSIFGILINTLSVAHNLDALESIQALISAAGKKHYTFVVGKVNAAKMANFSEIGGWVAISCWESSLLESKEFYKPVITPWELEWVLTSDKVRVWNGDWRGDFGAIGEKVKKQTGNTDLNDDRINLIEDNIDTVILDAQDSEREISETNSESESEPPEFDLRTGRYVSHSRPMQKTISRKTRTSLHEADDSTTSKVLARRAPTTVATVGGEASPGAEFLRSKRTWTGLGSDFLENDTSNLEVEMGTFGIARRYVVNDKKQ</sequence>
<keyword evidence="4 7" id="KW-0479">Metal-binding</keyword>
<accession>A0A420JA93</accession>
<dbReference type="GO" id="GO:0051536">
    <property type="term" value="F:iron-sulfur cluster binding"/>
    <property type="evidence" value="ECO:0007669"/>
    <property type="project" value="UniProtKB-KW"/>
</dbReference>
<dbReference type="SFLD" id="SFLDS00032">
    <property type="entry name" value="Radical_SAM_3-amino-3-carboxyp"/>
    <property type="match status" value="1"/>
</dbReference>
<evidence type="ECO:0000256" key="4">
    <source>
        <dbReference type="ARBA" id="ARBA00022723"/>
    </source>
</evidence>
<reference evidence="9 10" key="1">
    <citation type="journal article" date="2018" name="BMC Genomics">
        <title>Comparative genome analyses reveal sequence features reflecting distinct modes of host-adaptation between dicot and monocot powdery mildew.</title>
        <authorList>
            <person name="Wu Y."/>
            <person name="Ma X."/>
            <person name="Pan Z."/>
            <person name="Kale S.D."/>
            <person name="Song Y."/>
            <person name="King H."/>
            <person name="Zhang Q."/>
            <person name="Presley C."/>
            <person name="Deng X."/>
            <person name="Wei C.I."/>
            <person name="Xiao S."/>
        </authorList>
    </citation>
    <scope>NUCLEOTIDE SEQUENCE [LARGE SCALE GENOMIC DNA]</scope>
    <source>
        <strain evidence="9">UMSG3</strain>
    </source>
</reference>
<comment type="cofactor">
    <cofactor evidence="1">
        <name>[4Fe-4S] cluster</name>
        <dbReference type="ChEBI" id="CHEBI:49883"/>
    </cofactor>
</comment>
<evidence type="ECO:0000256" key="5">
    <source>
        <dbReference type="ARBA" id="ARBA00023004"/>
    </source>
</evidence>
<evidence type="ECO:0000256" key="8">
    <source>
        <dbReference type="SAM" id="MobiDB-lite"/>
    </source>
</evidence>
<dbReference type="STRING" id="62708.A0A420JA93"/>
<dbReference type="UniPathway" id="UPA00559"/>
<evidence type="ECO:0000256" key="3">
    <source>
        <dbReference type="ARBA" id="ARBA00006179"/>
    </source>
</evidence>
<evidence type="ECO:0000256" key="1">
    <source>
        <dbReference type="ARBA" id="ARBA00001966"/>
    </source>
</evidence>
<comment type="subcellular location">
    <subcellularLocation>
        <location evidence="7">Cytoplasm</location>
    </subcellularLocation>
</comment>
<dbReference type="PANTHER" id="PTHR10762:SF2">
    <property type="entry name" value="2-(3-AMINO-3-CARBOXYPROPYL)HISTIDINE SYNTHASE SUBUNIT 2"/>
    <property type="match status" value="1"/>
</dbReference>
<dbReference type="SFLD" id="SFLDF00408">
    <property type="entry name" value="Diphthamide_biosynthesis_famil"/>
    <property type="match status" value="1"/>
</dbReference>
<dbReference type="GO" id="GO:0046872">
    <property type="term" value="F:metal ion binding"/>
    <property type="evidence" value="ECO:0007669"/>
    <property type="project" value="UniProtKB-KW"/>
</dbReference>
<dbReference type="Proteomes" id="UP000283383">
    <property type="component" value="Unassembled WGS sequence"/>
</dbReference>
<evidence type="ECO:0000256" key="2">
    <source>
        <dbReference type="ARBA" id="ARBA00005156"/>
    </source>
</evidence>
<dbReference type="EMBL" id="MCBQ01000954">
    <property type="protein sequence ID" value="RKF83714.1"/>
    <property type="molecule type" value="Genomic_DNA"/>
</dbReference>
<dbReference type="InterPro" id="IPR042263">
    <property type="entry name" value="DPH1/DPH2_1"/>
</dbReference>
<name>A0A420JA93_9PEZI</name>
<dbReference type="GO" id="GO:0017183">
    <property type="term" value="P:protein histidyl modification to diphthamide"/>
    <property type="evidence" value="ECO:0007669"/>
    <property type="project" value="UniProtKB-UniPathway"/>
</dbReference>
<dbReference type="FunFam" id="3.40.50.11860:FF:000001">
    <property type="entry name" value="2-(3-amino-3-carboxypropyl)histidine synthase subunit 2"/>
    <property type="match status" value="1"/>
</dbReference>
<keyword evidence="7" id="KW-0963">Cytoplasm</keyword>
<dbReference type="Gene3D" id="3.40.50.11860">
    <property type="entry name" value="Diphthamide synthesis DPH1/DPH2 domain 3"/>
    <property type="match status" value="1"/>
</dbReference>
<keyword evidence="5 7" id="KW-0408">Iron</keyword>
<gene>
    <name evidence="9" type="ORF">GcM3_009027</name>
</gene>
<evidence type="ECO:0000313" key="10">
    <source>
        <dbReference type="Proteomes" id="UP000283383"/>
    </source>
</evidence>
<dbReference type="PANTHER" id="PTHR10762">
    <property type="entry name" value="DIPHTHAMIDE BIOSYNTHESIS PROTEIN"/>
    <property type="match status" value="1"/>
</dbReference>
<evidence type="ECO:0000256" key="7">
    <source>
        <dbReference type="RuleBase" id="RU364133"/>
    </source>
</evidence>
<dbReference type="InterPro" id="IPR016435">
    <property type="entry name" value="DPH1/DPH2"/>
</dbReference>
<dbReference type="AlphaFoldDB" id="A0A420JA93"/>
<keyword evidence="10" id="KW-1185">Reference proteome</keyword>
<comment type="similarity">
    <text evidence="3 7">Belongs to the DPH1/DPH2 family. DPH2 subfamily.</text>
</comment>